<keyword evidence="2" id="KW-0812">Transmembrane</keyword>
<sequence>MLHAQGRPLGVHLGAGQDADFTIPTLGSARGTTPIGLNNNASDYLARYYSVTLLNSKSTIDHELRHVLLVADPQIIDMDSYPGRSWWLSALSQVFVDLNLRKNWFAAKRLDPDVVIFLGDMMDNGRLAYSDDEYQSYVRRFKSIFPIKSEVYYLPGNHDVGLGGSHTFSPVSRDRYVKNFGPLNQVVSIANHSLVMIDAPGLVDEDYRRYVKDESYESWVGSSNGTIKFVNEITGEEGLQGPVILFSHIPLFRPDTASCGPLREKGTIRRGAGLGYQNTLGRQASDFLLDHIQPSVIFSGDDHDYCDYTHSIVSQGGSEPRIHQTREVTLKSFSMVMGIRRPGFQLLSLATPTGAGPSHADALCLLPDQLGIYLSRYLPLFICSLFALIVQTIRDVSKLRSDRQRLGASVIFDEAEEDNTLEVPGFNPKRDSQMSPESSVAASFFITMRTTAGNGVPPSFRASRPASPLTPDIWIPGTTMPYTPTKLHPLPGVKEEQFNDYPAEDVEKAGISSKNSASSRPRRESLSRSFVFCGRRWRGPTSPITTRKSMSRRMAWLPVSLFVVINLFMFF</sequence>
<dbReference type="Proteomes" id="UP000217199">
    <property type="component" value="Unassembled WGS sequence"/>
</dbReference>
<evidence type="ECO:0000259" key="5">
    <source>
        <dbReference type="Pfam" id="PF00149"/>
    </source>
</evidence>
<name>A0A286UGX6_9AGAM</name>
<dbReference type="PANTHER" id="PTHR13315:SF4">
    <property type="entry name" value="METALLOPHOSPHOESTERASE, ISOFORM E"/>
    <property type="match status" value="1"/>
</dbReference>
<dbReference type="InterPro" id="IPR029052">
    <property type="entry name" value="Metallo-depent_PP-like"/>
</dbReference>
<keyword evidence="4" id="KW-0472">Membrane</keyword>
<keyword evidence="3" id="KW-1133">Transmembrane helix</keyword>
<evidence type="ECO:0000256" key="4">
    <source>
        <dbReference type="ARBA" id="ARBA00023136"/>
    </source>
</evidence>
<dbReference type="STRING" id="2282107.A0A286UGX6"/>
<comment type="caution">
    <text evidence="6">The sequence shown here is derived from an EMBL/GenBank/DDBJ whole genome shotgun (WGS) entry which is preliminary data.</text>
</comment>
<comment type="subcellular location">
    <subcellularLocation>
        <location evidence="1">Membrane</location>
        <topology evidence="1">Multi-pass membrane protein</topology>
    </subcellularLocation>
</comment>
<dbReference type="PANTHER" id="PTHR13315">
    <property type="entry name" value="METALLO PHOSPHOESTERASE RELATED"/>
    <property type="match status" value="1"/>
</dbReference>
<dbReference type="Pfam" id="PF00149">
    <property type="entry name" value="Metallophos"/>
    <property type="match status" value="1"/>
</dbReference>
<dbReference type="InterPro" id="IPR004843">
    <property type="entry name" value="Calcineurin-like_PHP"/>
</dbReference>
<gene>
    <name evidence="6" type="ORF">PNOK_0571900</name>
</gene>
<dbReference type="OrthoDB" id="5977743at2759"/>
<dbReference type="GO" id="GO:0006506">
    <property type="term" value="P:GPI anchor biosynthetic process"/>
    <property type="evidence" value="ECO:0007669"/>
    <property type="project" value="InterPro"/>
</dbReference>
<keyword evidence="7" id="KW-1185">Reference proteome</keyword>
<protein>
    <submittedName>
        <fullName evidence="6">Metallo-dependent phosphatase</fullName>
    </submittedName>
</protein>
<accession>A0A286UGX6</accession>
<dbReference type="FunCoup" id="A0A286UGX6">
    <property type="interactions" value="189"/>
</dbReference>
<reference evidence="6 7" key="1">
    <citation type="journal article" date="2017" name="Mol. Ecol.">
        <title>Comparative and population genomic landscape of Phellinus noxius: A hypervariable fungus causing root rot in trees.</title>
        <authorList>
            <person name="Chung C.L."/>
            <person name="Lee T.J."/>
            <person name="Akiba M."/>
            <person name="Lee H.H."/>
            <person name="Kuo T.H."/>
            <person name="Liu D."/>
            <person name="Ke H.M."/>
            <person name="Yokoi T."/>
            <person name="Roa M.B."/>
            <person name="Lu M.J."/>
            <person name="Chang Y.Y."/>
            <person name="Ann P.J."/>
            <person name="Tsai J.N."/>
            <person name="Chen C.Y."/>
            <person name="Tzean S.S."/>
            <person name="Ota Y."/>
            <person name="Hattori T."/>
            <person name="Sahashi N."/>
            <person name="Liou R.F."/>
            <person name="Kikuchi T."/>
            <person name="Tsai I.J."/>
        </authorList>
    </citation>
    <scope>NUCLEOTIDE SEQUENCE [LARGE SCALE GENOMIC DNA]</scope>
    <source>
        <strain evidence="6 7">FFPRI411160</strain>
    </source>
</reference>
<evidence type="ECO:0000256" key="3">
    <source>
        <dbReference type="ARBA" id="ARBA00022989"/>
    </source>
</evidence>
<feature type="domain" description="Calcineurin-like phosphoesterase" evidence="5">
    <location>
        <begin position="67"/>
        <end position="305"/>
    </location>
</feature>
<evidence type="ECO:0000313" key="6">
    <source>
        <dbReference type="EMBL" id="PAV18876.1"/>
    </source>
</evidence>
<organism evidence="6 7">
    <name type="scientific">Pyrrhoderma noxium</name>
    <dbReference type="NCBI Taxonomy" id="2282107"/>
    <lineage>
        <taxon>Eukaryota</taxon>
        <taxon>Fungi</taxon>
        <taxon>Dikarya</taxon>
        <taxon>Basidiomycota</taxon>
        <taxon>Agaricomycotina</taxon>
        <taxon>Agaricomycetes</taxon>
        <taxon>Hymenochaetales</taxon>
        <taxon>Hymenochaetaceae</taxon>
        <taxon>Pyrrhoderma</taxon>
    </lineage>
</organism>
<dbReference type="GO" id="GO:0016020">
    <property type="term" value="C:membrane"/>
    <property type="evidence" value="ECO:0007669"/>
    <property type="project" value="UniProtKB-SubCell"/>
</dbReference>
<dbReference type="SUPFAM" id="SSF56300">
    <property type="entry name" value="Metallo-dependent phosphatases"/>
    <property type="match status" value="1"/>
</dbReference>
<proteinExistence type="predicted"/>
<evidence type="ECO:0000256" key="2">
    <source>
        <dbReference type="ARBA" id="ARBA00022692"/>
    </source>
</evidence>
<dbReference type="AlphaFoldDB" id="A0A286UGX6"/>
<dbReference type="Gene3D" id="3.60.21.10">
    <property type="match status" value="1"/>
</dbReference>
<evidence type="ECO:0000256" key="1">
    <source>
        <dbReference type="ARBA" id="ARBA00004141"/>
    </source>
</evidence>
<dbReference type="GO" id="GO:0016787">
    <property type="term" value="F:hydrolase activity"/>
    <property type="evidence" value="ECO:0007669"/>
    <property type="project" value="InterPro"/>
</dbReference>
<dbReference type="InParanoid" id="A0A286UGX6"/>
<dbReference type="GO" id="GO:0005783">
    <property type="term" value="C:endoplasmic reticulum"/>
    <property type="evidence" value="ECO:0007669"/>
    <property type="project" value="TreeGrafter"/>
</dbReference>
<evidence type="ECO:0000313" key="7">
    <source>
        <dbReference type="Proteomes" id="UP000217199"/>
    </source>
</evidence>
<dbReference type="EMBL" id="NBII01000005">
    <property type="protein sequence ID" value="PAV18876.1"/>
    <property type="molecule type" value="Genomic_DNA"/>
</dbReference>
<dbReference type="InterPro" id="IPR033308">
    <property type="entry name" value="PGAP5/Cdc1/Ted1"/>
</dbReference>